<keyword evidence="2" id="KW-1185">Reference proteome</keyword>
<dbReference type="EMBL" id="JAINUF010000004">
    <property type="protein sequence ID" value="KAJ8365073.1"/>
    <property type="molecule type" value="Genomic_DNA"/>
</dbReference>
<dbReference type="AlphaFoldDB" id="A0A9Q1J429"/>
<evidence type="ECO:0000313" key="1">
    <source>
        <dbReference type="EMBL" id="KAJ8365073.1"/>
    </source>
</evidence>
<name>A0A9Q1J429_SYNKA</name>
<gene>
    <name evidence="1" type="ORF">SKAU_G00139040</name>
</gene>
<proteinExistence type="predicted"/>
<evidence type="ECO:0000313" key="2">
    <source>
        <dbReference type="Proteomes" id="UP001152622"/>
    </source>
</evidence>
<dbReference type="Proteomes" id="UP001152622">
    <property type="component" value="Chromosome 4"/>
</dbReference>
<comment type="caution">
    <text evidence="1">The sequence shown here is derived from an EMBL/GenBank/DDBJ whole genome shotgun (WGS) entry which is preliminary data.</text>
</comment>
<protein>
    <submittedName>
        <fullName evidence="1">Uncharacterized protein</fullName>
    </submittedName>
</protein>
<reference evidence="1" key="1">
    <citation type="journal article" date="2023" name="Science">
        <title>Genome structures resolve the early diversification of teleost fishes.</title>
        <authorList>
            <person name="Parey E."/>
            <person name="Louis A."/>
            <person name="Montfort J."/>
            <person name="Bouchez O."/>
            <person name="Roques C."/>
            <person name="Iampietro C."/>
            <person name="Lluch J."/>
            <person name="Castinel A."/>
            <person name="Donnadieu C."/>
            <person name="Desvignes T."/>
            <person name="Floi Bucao C."/>
            <person name="Jouanno E."/>
            <person name="Wen M."/>
            <person name="Mejri S."/>
            <person name="Dirks R."/>
            <person name="Jansen H."/>
            <person name="Henkel C."/>
            <person name="Chen W.J."/>
            <person name="Zahm M."/>
            <person name="Cabau C."/>
            <person name="Klopp C."/>
            <person name="Thompson A.W."/>
            <person name="Robinson-Rechavi M."/>
            <person name="Braasch I."/>
            <person name="Lecointre G."/>
            <person name="Bobe J."/>
            <person name="Postlethwait J.H."/>
            <person name="Berthelot C."/>
            <person name="Roest Crollius H."/>
            <person name="Guiguen Y."/>
        </authorList>
    </citation>
    <scope>NUCLEOTIDE SEQUENCE</scope>
    <source>
        <strain evidence="1">WJC10195</strain>
    </source>
</reference>
<accession>A0A9Q1J429</accession>
<organism evidence="1 2">
    <name type="scientific">Synaphobranchus kaupii</name>
    <name type="common">Kaup's arrowtooth eel</name>
    <dbReference type="NCBI Taxonomy" id="118154"/>
    <lineage>
        <taxon>Eukaryota</taxon>
        <taxon>Metazoa</taxon>
        <taxon>Chordata</taxon>
        <taxon>Craniata</taxon>
        <taxon>Vertebrata</taxon>
        <taxon>Euteleostomi</taxon>
        <taxon>Actinopterygii</taxon>
        <taxon>Neopterygii</taxon>
        <taxon>Teleostei</taxon>
        <taxon>Anguilliformes</taxon>
        <taxon>Synaphobranchidae</taxon>
        <taxon>Synaphobranchus</taxon>
    </lineage>
</organism>
<sequence>MNPACLGPCALMACPDIPGPAVAWINNEPQGSRHRRVRGSSVIFSGGSSILPINEATGCLLRPAPPLRGRCHRGWTAPIISPCFWLPGRLSPHSASRCIATRICIY</sequence>